<accession>A0A7C4JKT0</accession>
<name>A0A7C4JKT0_9CREN</name>
<dbReference type="SUPFAM" id="SSF161098">
    <property type="entry name" value="MetI-like"/>
    <property type="match status" value="1"/>
</dbReference>
<dbReference type="AlphaFoldDB" id="A0A7C4JKT0"/>
<keyword evidence="3 5" id="KW-1133">Transmembrane helix</keyword>
<dbReference type="EMBL" id="DTCK01000020">
    <property type="protein sequence ID" value="HGQ35761.1"/>
    <property type="molecule type" value="Genomic_DNA"/>
</dbReference>
<evidence type="ECO:0000259" key="6">
    <source>
        <dbReference type="PROSITE" id="PS50928"/>
    </source>
</evidence>
<comment type="caution">
    <text evidence="8">The sequence shown here is derived from an EMBL/GenBank/DDBJ whole genome shotgun (WGS) entry which is preliminary data.</text>
</comment>
<evidence type="ECO:0000256" key="2">
    <source>
        <dbReference type="ARBA" id="ARBA00022692"/>
    </source>
</evidence>
<comment type="subcellular location">
    <subcellularLocation>
        <location evidence="5">Cell membrane</location>
        <topology evidence="5">Multi-pass membrane protein</topology>
    </subcellularLocation>
    <subcellularLocation>
        <location evidence="1">Membrane</location>
        <topology evidence="1">Multi-pass membrane protein</topology>
    </subcellularLocation>
</comment>
<feature type="domain" description="ABC transmembrane type-1" evidence="6">
    <location>
        <begin position="109"/>
        <end position="329"/>
    </location>
</feature>
<feature type="transmembrane region" description="Helical" evidence="5">
    <location>
        <begin position="207"/>
        <end position="233"/>
    </location>
</feature>
<comment type="similarity">
    <text evidence="5">Belongs to the binding-protein-dependent transport system permease family.</text>
</comment>
<evidence type="ECO:0000256" key="4">
    <source>
        <dbReference type="ARBA" id="ARBA00023136"/>
    </source>
</evidence>
<evidence type="ECO:0000256" key="3">
    <source>
        <dbReference type="ARBA" id="ARBA00022989"/>
    </source>
</evidence>
<reference evidence="8" key="1">
    <citation type="journal article" date="2020" name="mSystems">
        <title>Genome- and Community-Level Interaction Insights into Carbon Utilization and Element Cycling Functions of Hydrothermarchaeota in Hydrothermal Sediment.</title>
        <authorList>
            <person name="Zhou Z."/>
            <person name="Liu Y."/>
            <person name="Xu W."/>
            <person name="Pan J."/>
            <person name="Luo Z.H."/>
            <person name="Li M."/>
        </authorList>
    </citation>
    <scope>NUCLEOTIDE SEQUENCE [LARGE SCALE GENOMIC DNA]</scope>
    <source>
        <strain evidence="8">SpSt-637</strain>
        <strain evidence="7">SpSt-667</strain>
    </source>
</reference>
<organism evidence="8">
    <name type="scientific">Ignisphaera aggregans</name>
    <dbReference type="NCBI Taxonomy" id="334771"/>
    <lineage>
        <taxon>Archaea</taxon>
        <taxon>Thermoproteota</taxon>
        <taxon>Thermoprotei</taxon>
        <taxon>Desulfurococcales</taxon>
        <taxon>Desulfurococcaceae</taxon>
        <taxon>Ignisphaera</taxon>
    </lineage>
</organism>
<dbReference type="Pfam" id="PF00528">
    <property type="entry name" value="BPD_transp_1"/>
    <property type="match status" value="1"/>
</dbReference>
<keyword evidence="5" id="KW-0813">Transport</keyword>
<feature type="transmembrane region" description="Helical" evidence="5">
    <location>
        <begin position="151"/>
        <end position="173"/>
    </location>
</feature>
<feature type="transmembrane region" description="Helical" evidence="5">
    <location>
        <begin position="254"/>
        <end position="273"/>
    </location>
</feature>
<proteinExistence type="inferred from homology"/>
<gene>
    <name evidence="8" type="ORF">ENU08_06805</name>
    <name evidence="7" type="ORF">ENU41_03670</name>
</gene>
<dbReference type="PANTHER" id="PTHR43376:SF1">
    <property type="entry name" value="OLIGOPEPTIDE TRANSPORT SYSTEM PERMEASE PROTEIN"/>
    <property type="match status" value="1"/>
</dbReference>
<protein>
    <submittedName>
        <fullName evidence="8">ABC transporter permease</fullName>
    </submittedName>
</protein>
<dbReference type="PROSITE" id="PS50928">
    <property type="entry name" value="ABC_TM1"/>
    <property type="match status" value="1"/>
</dbReference>
<feature type="transmembrane region" description="Helical" evidence="5">
    <location>
        <begin position="304"/>
        <end position="332"/>
    </location>
</feature>
<evidence type="ECO:0000313" key="8">
    <source>
        <dbReference type="EMBL" id="HGQ64935.1"/>
    </source>
</evidence>
<keyword evidence="4 5" id="KW-0472">Membrane</keyword>
<dbReference type="GO" id="GO:0005886">
    <property type="term" value="C:plasma membrane"/>
    <property type="evidence" value="ECO:0007669"/>
    <property type="project" value="UniProtKB-SubCell"/>
</dbReference>
<dbReference type="Gene3D" id="1.10.3720.10">
    <property type="entry name" value="MetI-like"/>
    <property type="match status" value="1"/>
</dbReference>
<dbReference type="GO" id="GO:0055085">
    <property type="term" value="P:transmembrane transport"/>
    <property type="evidence" value="ECO:0007669"/>
    <property type="project" value="InterPro"/>
</dbReference>
<dbReference type="CDD" id="cd06261">
    <property type="entry name" value="TM_PBP2"/>
    <property type="match status" value="1"/>
</dbReference>
<feature type="transmembrane region" description="Helical" evidence="5">
    <location>
        <begin position="111"/>
        <end position="130"/>
    </location>
</feature>
<evidence type="ECO:0000313" key="7">
    <source>
        <dbReference type="EMBL" id="HGQ35761.1"/>
    </source>
</evidence>
<dbReference type="InterPro" id="IPR035906">
    <property type="entry name" value="MetI-like_sf"/>
</dbReference>
<sequence length="339" mass="37731">MKTLIKRVATTALYGFVIVFFVVCVTFVLYKIMPGDPLYDIALELQRSRGLPSFEDAYELAKQIAMFYPSGDPLDELLKYLRSFFTGNWGISTFVVFGMSVTTLIFRALPWTLFIISTSTTISFSLGIIIGRELAYRRGRIAEVATTIFTIIWQAIPDYFVAVALIIVFGYQLKILPPAGNYGPEGEIALRSGNLLGYYLDILKHSILPIFTFVINAFGGWALAMRAACIRLLESDHVVYAKSRGVTPRRITSAYIGRIAMLPIFTSFVISLARSVGGSTFIENLFRYPGVGLLLARASGSRDIYLLCGVLNMLTIATVTGNILADFVYGLLDPRIRRR</sequence>
<dbReference type="PANTHER" id="PTHR43376">
    <property type="entry name" value="OLIGOPEPTIDE TRANSPORT SYSTEM PERMEASE PROTEIN"/>
    <property type="match status" value="1"/>
</dbReference>
<evidence type="ECO:0000256" key="5">
    <source>
        <dbReference type="RuleBase" id="RU363032"/>
    </source>
</evidence>
<dbReference type="InterPro" id="IPR000515">
    <property type="entry name" value="MetI-like"/>
</dbReference>
<feature type="transmembrane region" description="Helical" evidence="5">
    <location>
        <begin position="12"/>
        <end position="30"/>
    </location>
</feature>
<evidence type="ECO:0000256" key="1">
    <source>
        <dbReference type="ARBA" id="ARBA00004141"/>
    </source>
</evidence>
<keyword evidence="2 5" id="KW-0812">Transmembrane</keyword>
<dbReference type="EMBL" id="DTBD01000061">
    <property type="protein sequence ID" value="HGQ64935.1"/>
    <property type="molecule type" value="Genomic_DNA"/>
</dbReference>